<dbReference type="GO" id="GO:0008535">
    <property type="term" value="P:respiratory chain complex IV assembly"/>
    <property type="evidence" value="ECO:0007669"/>
    <property type="project" value="UniProtKB-UniRule"/>
</dbReference>
<comment type="subcellular location">
    <subcellularLocation>
        <location evidence="2 12">Cell inner membrane</location>
        <topology evidence="2 12">Single-pass type II membrane protein</topology>
        <orientation evidence="2 12">Periplasmic side</orientation>
    </subcellularLocation>
</comment>
<dbReference type="AlphaFoldDB" id="A0A975P731"/>
<evidence type="ECO:0000256" key="3">
    <source>
        <dbReference type="ARBA" id="ARBA00009620"/>
    </source>
</evidence>
<keyword evidence="5 12" id="KW-1003">Cell membrane</keyword>
<keyword evidence="11 12" id="KW-0472">Membrane</keyword>
<evidence type="ECO:0000256" key="11">
    <source>
        <dbReference type="ARBA" id="ARBA00023136"/>
    </source>
</evidence>
<evidence type="ECO:0000256" key="10">
    <source>
        <dbReference type="ARBA" id="ARBA00023008"/>
    </source>
</evidence>
<evidence type="ECO:0000256" key="4">
    <source>
        <dbReference type="ARBA" id="ARBA00015384"/>
    </source>
</evidence>
<feature type="topological domain" description="Periplasmic" evidence="12">
    <location>
        <begin position="28"/>
        <end position="191"/>
    </location>
</feature>
<dbReference type="GO" id="GO:0005886">
    <property type="term" value="C:plasma membrane"/>
    <property type="evidence" value="ECO:0007669"/>
    <property type="project" value="UniProtKB-SubCell"/>
</dbReference>
<evidence type="ECO:0000256" key="12">
    <source>
        <dbReference type="HAMAP-Rule" id="MF_00155"/>
    </source>
</evidence>
<reference evidence="13" key="1">
    <citation type="submission" date="2021-06" db="EMBL/GenBank/DDBJ databases">
        <title>Direct submission.</title>
        <authorList>
            <person name="Lee C.-S."/>
            <person name="Jin L."/>
        </authorList>
    </citation>
    <scope>NUCLEOTIDE SEQUENCE</scope>
    <source>
        <strain evidence="13">Con5</strain>
    </source>
</reference>
<dbReference type="InterPro" id="IPR007533">
    <property type="entry name" value="Cyt_c_oxidase_assmbl_CtaG"/>
</dbReference>
<protein>
    <recommendedName>
        <fullName evidence="4 12">Cytochrome c oxidase assembly protein CtaG</fullName>
    </recommendedName>
</protein>
<evidence type="ECO:0000256" key="8">
    <source>
        <dbReference type="ARBA" id="ARBA00022968"/>
    </source>
</evidence>
<dbReference type="Pfam" id="PF04442">
    <property type="entry name" value="CtaG_Cox11"/>
    <property type="match status" value="1"/>
</dbReference>
<dbReference type="Gene3D" id="2.60.370.10">
    <property type="entry name" value="Ctag/Cox11"/>
    <property type="match status" value="1"/>
</dbReference>
<keyword evidence="8 12" id="KW-0735">Signal-anchor</keyword>
<gene>
    <name evidence="12" type="primary">ctaG</name>
    <name evidence="13" type="ORF">KM031_15595</name>
</gene>
<dbReference type="KEGG" id="gfu:KM031_15595"/>
<evidence type="ECO:0000256" key="5">
    <source>
        <dbReference type="ARBA" id="ARBA00022475"/>
    </source>
</evidence>
<dbReference type="RefSeq" id="WP_215504530.1">
    <property type="nucleotide sequence ID" value="NZ_CP076361.1"/>
</dbReference>
<dbReference type="NCBIfam" id="NF003465">
    <property type="entry name" value="PRK05089.1"/>
    <property type="match status" value="1"/>
</dbReference>
<dbReference type="HAMAP" id="MF_00155">
    <property type="entry name" value="CtaG"/>
    <property type="match status" value="1"/>
</dbReference>
<evidence type="ECO:0000256" key="9">
    <source>
        <dbReference type="ARBA" id="ARBA00022989"/>
    </source>
</evidence>
<proteinExistence type="inferred from homology"/>
<evidence type="ECO:0000256" key="2">
    <source>
        <dbReference type="ARBA" id="ARBA00004382"/>
    </source>
</evidence>
<dbReference type="GO" id="GO:0005507">
    <property type="term" value="F:copper ion binding"/>
    <property type="evidence" value="ECO:0007669"/>
    <property type="project" value="InterPro"/>
</dbReference>
<evidence type="ECO:0000256" key="7">
    <source>
        <dbReference type="ARBA" id="ARBA00022692"/>
    </source>
</evidence>
<name>A0A975P731_9RHOB</name>
<keyword evidence="6 12" id="KW-0997">Cell inner membrane</keyword>
<dbReference type="PANTHER" id="PTHR21320">
    <property type="entry name" value="CYTOCHROME C OXIDASE ASSEMBLY PROTEIN COX11-RELATED"/>
    <property type="match status" value="1"/>
</dbReference>
<keyword evidence="7 12" id="KW-0812">Transmembrane</keyword>
<evidence type="ECO:0000256" key="1">
    <source>
        <dbReference type="ARBA" id="ARBA00004007"/>
    </source>
</evidence>
<comment type="function">
    <text evidence="1 12">Exerts its effect at some terminal stage of cytochrome c oxidase synthesis, probably by being involved in the insertion of the copper B into subunit I.</text>
</comment>
<evidence type="ECO:0000313" key="14">
    <source>
        <dbReference type="Proteomes" id="UP000679352"/>
    </source>
</evidence>
<organism evidence="13 14">
    <name type="scientific">Gemmobacter fulvus</name>
    <dbReference type="NCBI Taxonomy" id="2840474"/>
    <lineage>
        <taxon>Bacteria</taxon>
        <taxon>Pseudomonadati</taxon>
        <taxon>Pseudomonadota</taxon>
        <taxon>Alphaproteobacteria</taxon>
        <taxon>Rhodobacterales</taxon>
        <taxon>Paracoccaceae</taxon>
        <taxon>Gemmobacter</taxon>
    </lineage>
</organism>
<comment type="similarity">
    <text evidence="3 12">Belongs to the COX11/CtaG family.</text>
</comment>
<dbReference type="InterPro" id="IPR023471">
    <property type="entry name" value="CtaG/Cox11_dom_sf"/>
</dbReference>
<dbReference type="SUPFAM" id="SSF110111">
    <property type="entry name" value="Ctag/Cox11"/>
    <property type="match status" value="1"/>
</dbReference>
<sequence length="191" mass="20702">MAMTPQKKTGFALLGVAATMLSLSFAAVPFYDWFCRVTGYAGTVGVAGQGADHMLDRTVLVRFDASKEAGMPWDFKPQQVSMRIRIGETGLAFYEAHNPTDRAVAGTASYNVTPDMAGGYFTKIDCFCFEQQVLGPGETAIMPVTFYVDPEIVNDRDGKYVKEITLSYTFHETALPAEQAGLAAPATSDVN</sequence>
<feature type="topological domain" description="Cytoplasmic" evidence="12">
    <location>
        <begin position="1"/>
        <end position="7"/>
    </location>
</feature>
<accession>A0A975P731</accession>
<dbReference type="PANTHER" id="PTHR21320:SF3">
    <property type="entry name" value="CYTOCHROME C OXIDASE ASSEMBLY PROTEIN COX11, MITOCHONDRIAL-RELATED"/>
    <property type="match status" value="1"/>
</dbReference>
<dbReference type="FunFam" id="2.60.370.10:FF:000001">
    <property type="entry name" value="COX11 cytochrome c oxidase assembly homolog"/>
    <property type="match status" value="1"/>
</dbReference>
<evidence type="ECO:0000256" key="6">
    <source>
        <dbReference type="ARBA" id="ARBA00022519"/>
    </source>
</evidence>
<dbReference type="Proteomes" id="UP000679352">
    <property type="component" value="Chromosome"/>
</dbReference>
<dbReference type="EMBL" id="CP076361">
    <property type="protein sequence ID" value="QWK90223.1"/>
    <property type="molecule type" value="Genomic_DNA"/>
</dbReference>
<evidence type="ECO:0000313" key="13">
    <source>
        <dbReference type="EMBL" id="QWK90223.1"/>
    </source>
</evidence>
<dbReference type="PIRSF" id="PIRSF005413">
    <property type="entry name" value="COX11"/>
    <property type="match status" value="1"/>
</dbReference>
<keyword evidence="10 12" id="KW-0186">Copper</keyword>
<keyword evidence="9 12" id="KW-1133">Transmembrane helix</keyword>
<keyword evidence="14" id="KW-1185">Reference proteome</keyword>